<dbReference type="EMBL" id="CAJPVI010000030">
    <property type="protein sequence ID" value="CAG2154164.1"/>
    <property type="molecule type" value="Genomic_DNA"/>
</dbReference>
<organism evidence="1 2">
    <name type="scientific">Cupriavidus numazuensis</name>
    <dbReference type="NCBI Taxonomy" id="221992"/>
    <lineage>
        <taxon>Bacteria</taxon>
        <taxon>Pseudomonadati</taxon>
        <taxon>Pseudomonadota</taxon>
        <taxon>Betaproteobacteria</taxon>
        <taxon>Burkholderiales</taxon>
        <taxon>Burkholderiaceae</taxon>
        <taxon>Cupriavidus</taxon>
    </lineage>
</organism>
<sequence length="280" mass="30163">MLAHCGASRAYDVLPGDILPLPDGTTAVGLYYLYGHNDEFNLNGNTFKKDTGLDTHVGVFRALHSFTIAGVPVQQNIVLPYETLRNGEIGGAKLGTTSGYGDLSFVTQVWPVSDAERGSYVGVAAVLTAPTGTYRPGNALNTSDNRWDGTLMLAGGQRFASVWRAEAYIDWHTYGNNNKAGLTGSQTLKKRDSYEAQFYLNRDFAPGTSGAIGYSVYSGGAVSIDGVETGERSQKQQLRVAVTQFLSPNSVVTLQLTHDFAVRGGYRQNVGMTLRAGLLF</sequence>
<gene>
    <name evidence="1" type="ORF">LMG26411_04562</name>
</gene>
<evidence type="ECO:0000313" key="2">
    <source>
        <dbReference type="Proteomes" id="UP000672657"/>
    </source>
</evidence>
<dbReference type="InterPro" id="IPR025737">
    <property type="entry name" value="FApF"/>
</dbReference>
<protein>
    <recommendedName>
        <fullName evidence="3">Transporter</fullName>
    </recommendedName>
</protein>
<name>A0ABM8TLW1_9BURK</name>
<evidence type="ECO:0000313" key="1">
    <source>
        <dbReference type="EMBL" id="CAG2154164.1"/>
    </source>
</evidence>
<proteinExistence type="predicted"/>
<reference evidence="1 2" key="1">
    <citation type="submission" date="2021-03" db="EMBL/GenBank/DDBJ databases">
        <authorList>
            <person name="Peeters C."/>
        </authorList>
    </citation>
    <scope>NUCLEOTIDE SEQUENCE [LARGE SCALE GENOMIC DNA]</scope>
    <source>
        <strain evidence="1 2">LMG 26411</strain>
    </source>
</reference>
<accession>A0ABM8TLW1</accession>
<dbReference type="Pfam" id="PF13557">
    <property type="entry name" value="Phenol_MetA_deg"/>
    <property type="match status" value="1"/>
</dbReference>
<evidence type="ECO:0008006" key="3">
    <source>
        <dbReference type="Google" id="ProtNLM"/>
    </source>
</evidence>
<keyword evidence="2" id="KW-1185">Reference proteome</keyword>
<comment type="caution">
    <text evidence="1">The sequence shown here is derived from an EMBL/GenBank/DDBJ whole genome shotgun (WGS) entry which is preliminary data.</text>
</comment>
<dbReference type="Proteomes" id="UP000672657">
    <property type="component" value="Unassembled WGS sequence"/>
</dbReference>